<evidence type="ECO:0000256" key="1">
    <source>
        <dbReference type="SAM" id="SignalP"/>
    </source>
</evidence>
<keyword evidence="1" id="KW-0732">Signal</keyword>
<organism evidence="2 3">
    <name type="scientific">Bugula neritina</name>
    <name type="common">Brown bryozoan</name>
    <name type="synonym">Sertularia neritina</name>
    <dbReference type="NCBI Taxonomy" id="10212"/>
    <lineage>
        <taxon>Eukaryota</taxon>
        <taxon>Metazoa</taxon>
        <taxon>Spiralia</taxon>
        <taxon>Lophotrochozoa</taxon>
        <taxon>Bryozoa</taxon>
        <taxon>Gymnolaemata</taxon>
        <taxon>Cheilostomatida</taxon>
        <taxon>Flustrina</taxon>
        <taxon>Buguloidea</taxon>
        <taxon>Bugulidae</taxon>
        <taxon>Bugula</taxon>
    </lineage>
</organism>
<evidence type="ECO:0000313" key="2">
    <source>
        <dbReference type="EMBL" id="KAF6034501.1"/>
    </source>
</evidence>
<dbReference type="EMBL" id="VXIV02001059">
    <property type="protein sequence ID" value="KAF6034501.1"/>
    <property type="molecule type" value="Genomic_DNA"/>
</dbReference>
<comment type="caution">
    <text evidence="2">The sequence shown here is derived from an EMBL/GenBank/DDBJ whole genome shotgun (WGS) entry which is preliminary data.</text>
</comment>
<sequence length="304" mass="33665">MKLYSVLITLSLGVVVVVASQRCALSRKSNSTTEGKVHYEKNNIVKRQALDFLSAIEVFLSIGKTVTEVLDLIGNLKDKFRATAVLKIDNYYKAPLNHPKSWTDKGITKTYPKDVPSGYKGALAVFGKGDGRGVEFLTKYKLRVDEYKIDVYAYLRVEQEDAWRKENKFGIGIVKASSNSNGYANAEDMDFMEIKEFGSESHIIILCYRKLVCVSGTFSAGHQAKGLIKILPVKVEDFAEGEIRDCAAGSQDELNDELKYGVDRTRIAEKNRIAAPPPVRGDGEKISPPKMLILSVGLCIALCL</sequence>
<feature type="signal peptide" evidence="1">
    <location>
        <begin position="1"/>
        <end position="19"/>
    </location>
</feature>
<dbReference type="AlphaFoldDB" id="A0A7J7K9G8"/>
<name>A0A7J7K9G8_BUGNE</name>
<gene>
    <name evidence="2" type="ORF">EB796_007193</name>
</gene>
<keyword evidence="3" id="KW-1185">Reference proteome</keyword>
<evidence type="ECO:0000313" key="3">
    <source>
        <dbReference type="Proteomes" id="UP000593567"/>
    </source>
</evidence>
<proteinExistence type="predicted"/>
<dbReference type="Proteomes" id="UP000593567">
    <property type="component" value="Unassembled WGS sequence"/>
</dbReference>
<accession>A0A7J7K9G8</accession>
<protein>
    <submittedName>
        <fullName evidence="2">Uncharacterized protein</fullName>
    </submittedName>
</protein>
<feature type="chain" id="PRO_5029897169" evidence="1">
    <location>
        <begin position="20"/>
        <end position="304"/>
    </location>
</feature>
<reference evidence="2" key="1">
    <citation type="submission" date="2020-06" db="EMBL/GenBank/DDBJ databases">
        <title>Draft genome of Bugula neritina, a colonial animal packing powerful symbionts and potential medicines.</title>
        <authorList>
            <person name="Rayko M."/>
        </authorList>
    </citation>
    <scope>NUCLEOTIDE SEQUENCE [LARGE SCALE GENOMIC DNA]</scope>
    <source>
        <strain evidence="2">Kwan_BN1</strain>
    </source>
</reference>